<feature type="domain" description="BFN" evidence="1">
    <location>
        <begin position="1"/>
        <end position="132"/>
    </location>
</feature>
<dbReference type="SUPFAM" id="SSF103256">
    <property type="entry name" value="Hypothetical protein TM0160"/>
    <property type="match status" value="1"/>
</dbReference>
<dbReference type="PANTHER" id="PTHR15160:SF1">
    <property type="entry name" value="VON HIPPEL-LINDAU DISEASE TUMOR SUPPRESSOR"/>
    <property type="match status" value="1"/>
</dbReference>
<dbReference type="GO" id="GO:0004518">
    <property type="term" value="F:nuclease activity"/>
    <property type="evidence" value="ECO:0007669"/>
    <property type="project" value="InterPro"/>
</dbReference>
<keyword evidence="3" id="KW-1185">Reference proteome</keyword>
<evidence type="ECO:0000313" key="3">
    <source>
        <dbReference type="Proteomes" id="UP000729733"/>
    </source>
</evidence>
<protein>
    <submittedName>
        <fullName evidence="2">Bifunctional nuclease family protein</fullName>
    </submittedName>
</protein>
<evidence type="ECO:0000313" key="2">
    <source>
        <dbReference type="EMBL" id="MCC0177569.1"/>
    </source>
</evidence>
<name>A0A964FHE2_9CYAN</name>
<dbReference type="InterPro" id="IPR036104">
    <property type="entry name" value="BFN_sf"/>
</dbReference>
<proteinExistence type="predicted"/>
<dbReference type="PANTHER" id="PTHR15160">
    <property type="entry name" value="VON HIPPEL-LINDAU PROTEIN"/>
    <property type="match status" value="1"/>
</dbReference>
<comment type="caution">
    <text evidence="2">The sequence shown here is derived from an EMBL/GenBank/DDBJ whole genome shotgun (WGS) entry which is preliminary data.</text>
</comment>
<dbReference type="InterPro" id="IPR003729">
    <property type="entry name" value="Bi_nuclease_dom"/>
</dbReference>
<dbReference type="Pfam" id="PF02577">
    <property type="entry name" value="BFN_dom"/>
    <property type="match status" value="1"/>
</dbReference>
<dbReference type="PROSITE" id="PS51658">
    <property type="entry name" value="BFN"/>
    <property type="match status" value="1"/>
</dbReference>
<reference evidence="2" key="1">
    <citation type="journal article" date="2021" name="Antonie Van Leeuwenhoek">
        <title>Draft genome and description of Waterburya agarophytonicola gen. nov. sp. nov. (Pleurocapsales, Cyanobacteria): a seaweed symbiont.</title>
        <authorList>
            <person name="Bonthond G."/>
            <person name="Shalygin S."/>
            <person name="Bayer T."/>
            <person name="Weinberger F."/>
        </authorList>
    </citation>
    <scope>NUCLEOTIDE SEQUENCE</scope>
    <source>
        <strain evidence="2">KI4</strain>
    </source>
</reference>
<dbReference type="Gene3D" id="3.10.690.10">
    <property type="entry name" value="Bifunctional nuclease domain"/>
    <property type="match status" value="1"/>
</dbReference>
<gene>
    <name evidence="2" type="ORF">I4641_11325</name>
</gene>
<evidence type="ECO:0000259" key="1">
    <source>
        <dbReference type="PROSITE" id="PS51658"/>
    </source>
</evidence>
<dbReference type="RefSeq" id="WP_229640633.1">
    <property type="nucleotide sequence ID" value="NZ_JADWDC010000024.1"/>
</dbReference>
<dbReference type="EMBL" id="JADWDC010000024">
    <property type="protein sequence ID" value="MCC0177569.1"/>
    <property type="molecule type" value="Genomic_DNA"/>
</dbReference>
<sequence length="166" mass="18431">MIEMKVAGIVLNAASRSPMILLKDSLERRALPIFIGQDQADAIIKALEGNRPSRPLTHDLVAHIFDDCDIKLEKVIIHSLTDDIFYAVLCIESHGVKKEIDCRPSDAVAIALRTDSPIWVLEEVIADASIPVDRDADDAERQAFKQFVSSLSPETLIKKGGYKEKH</sequence>
<accession>A0A964FHE2</accession>
<dbReference type="AlphaFoldDB" id="A0A964FHE2"/>
<organism evidence="2 3">
    <name type="scientific">Waterburya agarophytonicola KI4</name>
    <dbReference type="NCBI Taxonomy" id="2874699"/>
    <lineage>
        <taxon>Bacteria</taxon>
        <taxon>Bacillati</taxon>
        <taxon>Cyanobacteriota</taxon>
        <taxon>Cyanophyceae</taxon>
        <taxon>Pleurocapsales</taxon>
        <taxon>Hyellaceae</taxon>
        <taxon>Waterburya</taxon>
        <taxon>Waterburya agarophytonicola</taxon>
    </lineage>
</organism>
<dbReference type="Proteomes" id="UP000729733">
    <property type="component" value="Unassembled WGS sequence"/>
</dbReference>